<evidence type="ECO:0000313" key="2">
    <source>
        <dbReference type="Proteomes" id="UP000095787"/>
    </source>
</evidence>
<proteinExistence type="predicted"/>
<accession>A0A174CE57</accession>
<gene>
    <name evidence="1" type="ORF">ERS852456_01612</name>
</gene>
<dbReference type="Gene3D" id="3.40.960.10">
    <property type="entry name" value="VSR Endonuclease"/>
    <property type="match status" value="1"/>
</dbReference>
<reference evidence="1 2" key="1">
    <citation type="submission" date="2015-09" db="EMBL/GenBank/DDBJ databases">
        <authorList>
            <consortium name="Pathogen Informatics"/>
        </authorList>
    </citation>
    <scope>NUCLEOTIDE SEQUENCE [LARGE SCALE GENOMIC DNA]</scope>
    <source>
        <strain evidence="1 2">2789STDY5834841</strain>
    </source>
</reference>
<dbReference type="EMBL" id="CYZO01000019">
    <property type="protein sequence ID" value="CUO10220.1"/>
    <property type="molecule type" value="Genomic_DNA"/>
</dbReference>
<protein>
    <submittedName>
        <fullName evidence="1">Uncharacterized protein</fullName>
    </submittedName>
</protein>
<name>A0A174CE57_9FIRM</name>
<dbReference type="Proteomes" id="UP000095787">
    <property type="component" value="Unassembled WGS sequence"/>
</dbReference>
<sequence length="465" mass="55245">MNFLELSIEGYNEHTQIPDCISDKFWNTENLSNNNIVYVEFKKTKSKYYDDIIGKAKTLPNYTGNNESHSFTINTIKEYIDNTIFIEYIISKIRKWKNVTILLNGKKFETKTDMWHFKKVLEANAGEYSELINPNAFYEYIPKEPLEDLPFPYVLYPDLYGGFFAFKKSRESKDIYFCDCEKQAIQNYIALEKKRQEIFGHQDEKIVLRTDEFPELIEEITSKNSGNPLSLFKFKSKICHKCNGKLPQEEYCSTMYGTAFRRQYGWYIRQRYLEYGIDYMLEGHVNIQKQLILRDKCPQSILKYWDKFILASEQSEANPNSDILYTQAKEARREFEKSIENTVRKEFGFKNVGESWVSETTLANIIKTIYPDYEVKTHYRPKWLEGLELDIYIDSIKLGIEYQGQQHYNPIKHWGGEKQLKKQKEHDFRKARICREKGVTLLTVDFDEPLTEIHIRERLKEKSLL</sequence>
<dbReference type="AlphaFoldDB" id="A0A174CE57"/>
<evidence type="ECO:0000313" key="1">
    <source>
        <dbReference type="EMBL" id="CUO10220.1"/>
    </source>
</evidence>
<dbReference type="RefSeq" id="WP_055159076.1">
    <property type="nucleotide sequence ID" value="NZ_CYZO01000019.1"/>
</dbReference>
<organism evidence="1 2">
    <name type="scientific">[Ruminococcus] torques</name>
    <dbReference type="NCBI Taxonomy" id="33039"/>
    <lineage>
        <taxon>Bacteria</taxon>
        <taxon>Bacillati</taxon>
        <taxon>Bacillota</taxon>
        <taxon>Clostridia</taxon>
        <taxon>Lachnospirales</taxon>
        <taxon>Lachnospiraceae</taxon>
        <taxon>Mediterraneibacter</taxon>
    </lineage>
</organism>